<sequence length="806" mass="92990">MKSASQLSCLLLKKRFVPKMKDILETEDQVSHKDIVEYIKSGVKDEKILKEVPNAEQSIVDAQVLSGTFTYTWPPVTSEGCLKDTIMFVYIKVQIEGETAIVARTYGVDVSKEIKHTYNQLLRLEQTLASKYKSGIKVDTKVIEVAGLSQQVEIIKGEEILKEGSVIMIRVWSGQLMICDTCYIGSKGLINLTKFVGSNSSSVFFSFKDEEEPAEVLSKFRDKKQQEDEDELKEYEQQRKETMKEEHRPKVETLKKEKIKAICYNNQKEMPSKNALYINSDVKKYAILLPINGQLVPFHVAYIKNITTREGFFRINFNVPRETEEGTVYVKELSFHVRDSDRISRIENDWKEMKKKWNEEEKIRNIRGMKEEKLVLRKESVPILRSVCINPVLKGKRTEGVLEAHMNGFRFVSSGGNVELMYDNIQHAFFQNGDTETVILLHFHMDPPVIIQNRPISDIQFYNEIMDISLNIDRGDRYYSEAEEAREEEREKRIRAKYNHLYAEFLTKVKEKDIPVSFEVPFRELKFGGTIKRNTATLVPTVKCLINISDAPYKVIELDTIEVVVFERLSRSLTLKNFDMVVIFKDHHKPVLQISSVSKTDLDHIKKWLNKCEIKSYETVQSLNWINIMEAVNSDPVAFAEKGWSFLDADNTKSDSEESEEVFEPDEELEKELDAEDDLSTDLSSEEESSSSSEEEDDDGESWSDLEREAIKDDLVKDREEHEMIGRAQMMKQRQRVQQRRPSQQRSTTIQNFFKKTSTTPTTSSSSNSRLQPIKINKAFVPTKKPSNLGGIKRQFSSSYAGTKKP</sequence>
<dbReference type="PANTHER" id="PTHR13980">
    <property type="entry name" value="CDC68 RELATED"/>
    <property type="match status" value="1"/>
</dbReference>
<keyword evidence="7 10" id="KW-0804">Transcription</keyword>
<dbReference type="Pfam" id="PF08644">
    <property type="entry name" value="SPT16"/>
    <property type="match status" value="1"/>
</dbReference>
<keyword evidence="2 10" id="KW-0158">Chromosome</keyword>
<dbReference type="VEuPathDB" id="AmoebaDB:EHI8A_004790"/>
<evidence type="ECO:0000256" key="11">
    <source>
        <dbReference type="SAM" id="MobiDB-lite"/>
    </source>
</evidence>
<dbReference type="EMBL" id="BDEQ01000001">
    <property type="protein sequence ID" value="GAT95904.1"/>
    <property type="molecule type" value="Genomic_DNA"/>
</dbReference>
<keyword evidence="5 10" id="KW-0805">Transcription regulation</keyword>
<dbReference type="SMART" id="SM01287">
    <property type="entry name" value="Rtt106"/>
    <property type="match status" value="1"/>
</dbReference>
<comment type="subunit">
    <text evidence="10">Component of the FACT complex.</text>
</comment>
<dbReference type="VEuPathDB" id="AmoebaDB:EHI5A_019330"/>
<evidence type="ECO:0000256" key="2">
    <source>
        <dbReference type="ARBA" id="ARBA00022454"/>
    </source>
</evidence>
<evidence type="ECO:0000256" key="4">
    <source>
        <dbReference type="ARBA" id="ARBA00022763"/>
    </source>
</evidence>
<dbReference type="SUPFAM" id="SSF50729">
    <property type="entry name" value="PH domain-like"/>
    <property type="match status" value="1"/>
</dbReference>
<accession>A0A5K1V7A5</accession>
<keyword evidence="9 10" id="KW-0539">Nucleus</keyword>
<dbReference type="Gene3D" id="3.90.230.10">
    <property type="entry name" value="Creatinase/methionine aminopeptidase superfamily"/>
    <property type="match status" value="1"/>
</dbReference>
<dbReference type="InterPro" id="IPR036005">
    <property type="entry name" value="Creatinase/aminopeptidase-like"/>
</dbReference>
<evidence type="ECO:0000256" key="10">
    <source>
        <dbReference type="RuleBase" id="RU367052"/>
    </source>
</evidence>
<dbReference type="GO" id="GO:0031491">
    <property type="term" value="F:nucleosome binding"/>
    <property type="evidence" value="ECO:0007669"/>
    <property type="project" value="TreeGrafter"/>
</dbReference>
<dbReference type="GO" id="GO:0006260">
    <property type="term" value="P:DNA replication"/>
    <property type="evidence" value="ECO:0007669"/>
    <property type="project" value="UniProtKB-KW"/>
</dbReference>
<dbReference type="InterPro" id="IPR013953">
    <property type="entry name" value="FACT_SPT16_M"/>
</dbReference>
<dbReference type="InterPro" id="IPR040258">
    <property type="entry name" value="Spt16"/>
</dbReference>
<dbReference type="FunFam" id="3.90.230.10:FF:000034">
    <property type="entry name" value="Chromatin-specific transcription elongation factor, putative"/>
    <property type="match status" value="1"/>
</dbReference>
<dbReference type="GO" id="GO:0006368">
    <property type="term" value="P:transcription elongation by RNA polymerase II"/>
    <property type="evidence" value="ECO:0007669"/>
    <property type="project" value="TreeGrafter"/>
</dbReference>
<feature type="compositionally biased region" description="Polar residues" evidence="11">
    <location>
        <begin position="795"/>
        <end position="806"/>
    </location>
</feature>
<keyword evidence="6" id="KW-0175">Coiled coil</keyword>
<dbReference type="OMA" id="AYSVMKN"/>
<name>A0A5K1V7A5_ENTHI</name>
<dbReference type="InterPro" id="IPR011993">
    <property type="entry name" value="PH-like_dom_sf"/>
</dbReference>
<gene>
    <name evidence="14" type="ORF">CL6EHI_109860</name>
</gene>
<dbReference type="AlphaFoldDB" id="A0A5K1V7A5"/>
<keyword evidence="8 10" id="KW-0234">DNA repair</keyword>
<dbReference type="InterPro" id="IPR056595">
    <property type="entry name" value="Fact-SPT16_PH"/>
</dbReference>
<evidence type="ECO:0000313" key="15">
    <source>
        <dbReference type="Proteomes" id="UP000078387"/>
    </source>
</evidence>
<dbReference type="SMART" id="SM01286">
    <property type="entry name" value="SPT16"/>
    <property type="match status" value="1"/>
</dbReference>
<dbReference type="Gene3D" id="2.30.29.150">
    <property type="match status" value="1"/>
</dbReference>
<organism evidence="14 15">
    <name type="scientific">Entamoeba histolytica</name>
    <dbReference type="NCBI Taxonomy" id="5759"/>
    <lineage>
        <taxon>Eukaryota</taxon>
        <taxon>Amoebozoa</taxon>
        <taxon>Evosea</taxon>
        <taxon>Archamoebae</taxon>
        <taxon>Mastigamoebida</taxon>
        <taxon>Entamoebidae</taxon>
        <taxon>Entamoeba</taxon>
    </lineage>
</organism>
<evidence type="ECO:0000256" key="3">
    <source>
        <dbReference type="ARBA" id="ARBA00022705"/>
    </source>
</evidence>
<dbReference type="Gene3D" id="2.30.29.210">
    <property type="entry name" value="FACT complex subunit Spt16p/Cdc68p"/>
    <property type="match status" value="1"/>
</dbReference>
<dbReference type="Proteomes" id="UP000078387">
    <property type="component" value="Unassembled WGS sequence"/>
</dbReference>
<evidence type="ECO:0000256" key="9">
    <source>
        <dbReference type="ARBA" id="ARBA00023242"/>
    </source>
</evidence>
<feature type="compositionally biased region" description="Basic and acidic residues" evidence="11">
    <location>
        <begin position="705"/>
        <end position="725"/>
    </location>
</feature>
<keyword evidence="14" id="KW-0648">Protein biosynthesis</keyword>
<dbReference type="VEuPathDB" id="AmoebaDB:KM1_013190"/>
<comment type="caution">
    <text evidence="14">The sequence shown here is derived from an EMBL/GenBank/DDBJ whole genome shotgun (WGS) entry which is preliminary data.</text>
</comment>
<evidence type="ECO:0000259" key="12">
    <source>
        <dbReference type="SMART" id="SM01286"/>
    </source>
</evidence>
<feature type="compositionally biased region" description="Low complexity" evidence="11">
    <location>
        <begin position="757"/>
        <end position="767"/>
    </location>
</feature>
<dbReference type="VEuPathDB" id="AmoebaDB:EHI_109860"/>
<keyword evidence="4 10" id="KW-0227">DNA damage</keyword>
<comment type="subcellular location">
    <subcellularLocation>
        <location evidence="10">Nucleus</location>
    </subcellularLocation>
    <subcellularLocation>
        <location evidence="10">Chromosome</location>
    </subcellularLocation>
</comment>
<evidence type="ECO:0000256" key="8">
    <source>
        <dbReference type="ARBA" id="ARBA00023204"/>
    </source>
</evidence>
<dbReference type="Pfam" id="PF24824">
    <property type="entry name" value="PH_SPT16"/>
    <property type="match status" value="1"/>
</dbReference>
<comment type="similarity">
    <text evidence="1 10">Belongs to the peptidase M24 family. SPT16 subfamily.</text>
</comment>
<feature type="compositionally biased region" description="Polar residues" evidence="11">
    <location>
        <begin position="747"/>
        <end position="756"/>
    </location>
</feature>
<dbReference type="GO" id="GO:0035101">
    <property type="term" value="C:FACT complex"/>
    <property type="evidence" value="ECO:0007669"/>
    <property type="project" value="UniProtKB-UniRule"/>
</dbReference>
<dbReference type="Gene3D" id="2.30.29.30">
    <property type="entry name" value="Pleckstrin-homology domain (PH domain)/Phosphotyrosine-binding domain (PTB)"/>
    <property type="match status" value="1"/>
</dbReference>
<keyword evidence="14" id="KW-0251">Elongation factor</keyword>
<dbReference type="PANTHER" id="PTHR13980:SF15">
    <property type="entry name" value="FACT COMPLEX SUBUNIT SPT16"/>
    <property type="match status" value="1"/>
</dbReference>
<evidence type="ECO:0000256" key="5">
    <source>
        <dbReference type="ARBA" id="ARBA00023015"/>
    </source>
</evidence>
<reference evidence="14 15" key="1">
    <citation type="submission" date="2016-05" db="EMBL/GenBank/DDBJ databases">
        <title>First whole genome sequencing of Entamoeba histolytica HM1:IMSS-clone-6.</title>
        <authorList>
            <person name="Mukherjee Avik.K."/>
            <person name="Izumyama S."/>
            <person name="Nakada-Tsukui K."/>
            <person name="Nozaki T."/>
        </authorList>
    </citation>
    <scope>NUCLEOTIDE SEQUENCE [LARGE SCALE GENOMIC DNA]</scope>
    <source>
        <strain evidence="14 15">HM1:IMSS clone 6</strain>
    </source>
</reference>
<comment type="function">
    <text evidence="10">Component of the FACT complex, a general chromatin factor that acts to reorganize nucleosomes. The FACT complex is involved in multiple processes that require DNA as a template such as mRNA elongation, DNA replication and DNA repair. During transcription elongation the FACT complex acts as a histone chaperone that both destabilizes and restores nucleosomal structure. It facilitates the passage of RNA polymerase II and transcription by promoting the dissociation of one histone H2A-H2B dimer from the nucleosome, then subsequently promotes the reestablishment of the nucleosome following the passage of RNA polymerase II.</text>
</comment>
<feature type="domain" description="FACT complex subunit SPT16 middle" evidence="12">
    <location>
        <begin position="276"/>
        <end position="411"/>
    </location>
</feature>
<dbReference type="VEuPathDB" id="AmoebaDB:EHI7A_020420"/>
<feature type="region of interest" description="Disordered" evidence="11">
    <location>
        <begin position="650"/>
        <end position="806"/>
    </location>
</feature>
<dbReference type="Pfam" id="PF08512">
    <property type="entry name" value="Rttp106-like_middle"/>
    <property type="match status" value="1"/>
</dbReference>
<feature type="domain" description="Histone chaperone RTT106/FACT complex subunit SPT16-like middle" evidence="13">
    <location>
        <begin position="527"/>
        <end position="619"/>
    </location>
</feature>
<proteinExistence type="inferred from homology"/>
<protein>
    <recommendedName>
        <fullName evidence="10">FACT complex subunit</fullName>
    </recommendedName>
</protein>
<feature type="region of interest" description="Disordered" evidence="11">
    <location>
        <begin position="218"/>
        <end position="250"/>
    </location>
</feature>
<evidence type="ECO:0000313" key="14">
    <source>
        <dbReference type="EMBL" id="GAT95904.1"/>
    </source>
</evidence>
<evidence type="ECO:0000256" key="6">
    <source>
        <dbReference type="ARBA" id="ARBA00023054"/>
    </source>
</evidence>
<dbReference type="InterPro" id="IPR013719">
    <property type="entry name" value="RTT106/SPT16-like_middle_dom"/>
</dbReference>
<keyword evidence="3 10" id="KW-0235">DNA replication</keyword>
<dbReference type="GO" id="GO:0006281">
    <property type="term" value="P:DNA repair"/>
    <property type="evidence" value="ECO:0007669"/>
    <property type="project" value="UniProtKB-UniRule"/>
</dbReference>
<evidence type="ECO:0000259" key="13">
    <source>
        <dbReference type="SMART" id="SM01287"/>
    </source>
</evidence>
<dbReference type="FunFam" id="2.30.29.30:FF:000017">
    <property type="entry name" value="FACT complex subunit SPT16"/>
    <property type="match status" value="1"/>
</dbReference>
<feature type="compositionally biased region" description="Basic and acidic residues" evidence="11">
    <location>
        <begin position="234"/>
        <end position="250"/>
    </location>
</feature>
<feature type="compositionally biased region" description="Acidic residues" evidence="11">
    <location>
        <begin position="657"/>
        <end position="704"/>
    </location>
</feature>
<evidence type="ECO:0000256" key="7">
    <source>
        <dbReference type="ARBA" id="ARBA00023163"/>
    </source>
</evidence>
<evidence type="ECO:0000256" key="1">
    <source>
        <dbReference type="ARBA" id="ARBA00010779"/>
    </source>
</evidence>
<dbReference type="GO" id="GO:0003746">
    <property type="term" value="F:translation elongation factor activity"/>
    <property type="evidence" value="ECO:0007669"/>
    <property type="project" value="UniProtKB-KW"/>
</dbReference>